<keyword evidence="1" id="KW-0732">Signal</keyword>
<dbReference type="Pfam" id="PF11850">
    <property type="entry name" value="DUF3370"/>
    <property type="match status" value="1"/>
</dbReference>
<feature type="chain" id="PRO_5004082182" evidence="1">
    <location>
        <begin position="29"/>
        <end position="416"/>
    </location>
</feature>
<dbReference type="STRING" id="1279009.ADICEAN_02312"/>
<dbReference type="OrthoDB" id="4351013at2"/>
<sequence length="416" mass="44381">MKNIQRISRAGMAGIVLCLGMACTEAPFAPEALSAPEAAAASSPIVQSHFTAGTLGSSSKVADNSLHKPTTYIGGNPIWVSNNPEIFQGEGWLMNNAGKACSGRTSAAFPLSGTFNLYLFHINQTGRTAYLHVLVSNPNPSTAITVQSKGSIHTNSSYPLTGAGTGPSFKVAENWMNTSGFNQNTAAASIDPYKVREIARVPMNSANMIDGLLEVTTSGNAYVYTVITYDGATSRAINLSQSTCAPGDYRTESTNTYGREAGVYRYSKLYARIDATIPSYAAYAGFCLNTTAKFNSNLAEQTSDALMTLAGSSSRTYGNYGHLIEYGINLKNEYATGKYVKISMASNAYDPAKNNATFNGPVDFVGSRKTVYLQLNAPKQDLGTVFVPANTTKGYAFKLYVPGLITTNSQLILQVL</sequence>
<dbReference type="eggNOG" id="ENOG503320C">
    <property type="taxonomic scope" value="Bacteria"/>
</dbReference>
<reference evidence="2 3" key="1">
    <citation type="journal article" date="2013" name="Genome Announc.">
        <title>Draft Genome Sequence of Cesiribacter andamanensis Strain AMV16T, Isolated from a Soil Sample from a Mud Volcano in the Andaman Islands, India.</title>
        <authorList>
            <person name="Shivaji S."/>
            <person name="Ara S."/>
            <person name="Begum Z."/>
            <person name="Srinivas T.N."/>
            <person name="Singh A."/>
            <person name="Kumar Pinnaka A."/>
        </authorList>
    </citation>
    <scope>NUCLEOTIDE SEQUENCE [LARGE SCALE GENOMIC DNA]</scope>
    <source>
        <strain evidence="2 3">AMV16</strain>
    </source>
</reference>
<dbReference type="Proteomes" id="UP000011910">
    <property type="component" value="Unassembled WGS sequence"/>
</dbReference>
<evidence type="ECO:0000313" key="3">
    <source>
        <dbReference type="Proteomes" id="UP000011910"/>
    </source>
</evidence>
<dbReference type="AlphaFoldDB" id="M7NL88"/>
<dbReference type="PROSITE" id="PS51257">
    <property type="entry name" value="PROKAR_LIPOPROTEIN"/>
    <property type="match status" value="1"/>
</dbReference>
<accession>M7NL88</accession>
<proteinExistence type="predicted"/>
<evidence type="ECO:0000313" key="2">
    <source>
        <dbReference type="EMBL" id="EMR02560.1"/>
    </source>
</evidence>
<dbReference type="RefSeq" id="WP_009195705.1">
    <property type="nucleotide sequence ID" value="NZ_AODQ01000054.1"/>
</dbReference>
<comment type="caution">
    <text evidence="2">The sequence shown here is derived from an EMBL/GenBank/DDBJ whole genome shotgun (WGS) entry which is preliminary data.</text>
</comment>
<dbReference type="EMBL" id="AODQ01000054">
    <property type="protein sequence ID" value="EMR02560.1"/>
    <property type="molecule type" value="Genomic_DNA"/>
</dbReference>
<keyword evidence="3" id="KW-1185">Reference proteome</keyword>
<name>M7NL88_9BACT</name>
<organism evidence="2 3">
    <name type="scientific">Cesiribacter andamanensis AMV16</name>
    <dbReference type="NCBI Taxonomy" id="1279009"/>
    <lineage>
        <taxon>Bacteria</taxon>
        <taxon>Pseudomonadati</taxon>
        <taxon>Bacteroidota</taxon>
        <taxon>Cytophagia</taxon>
        <taxon>Cytophagales</taxon>
        <taxon>Cesiribacteraceae</taxon>
        <taxon>Cesiribacter</taxon>
    </lineage>
</organism>
<dbReference type="InterPro" id="IPR021801">
    <property type="entry name" value="DUF3370"/>
</dbReference>
<feature type="signal peptide" evidence="1">
    <location>
        <begin position="1"/>
        <end position="28"/>
    </location>
</feature>
<evidence type="ECO:0000256" key="1">
    <source>
        <dbReference type="SAM" id="SignalP"/>
    </source>
</evidence>
<gene>
    <name evidence="2" type="ORF">ADICEAN_02312</name>
</gene>
<protein>
    <submittedName>
        <fullName evidence="2">Uncharacterized protein</fullName>
    </submittedName>
</protein>